<feature type="domain" description="KAP NTPase" evidence="2">
    <location>
        <begin position="49"/>
        <end position="308"/>
    </location>
</feature>
<dbReference type="GeneID" id="56475784"/>
<evidence type="ECO:0000256" key="1">
    <source>
        <dbReference type="SAM" id="Phobius"/>
    </source>
</evidence>
<dbReference type="AlphaFoldDB" id="A0A223EN54"/>
<sequence length="753" mass="87916">MEKTNGSTDKQDYVIYLDAEYLSGAPNEKNIEISSRFDHLGLKEEIIHGAPSCFIISGYRGVGKTSLVQNLKREIEEEYNKKDKLKDDKEILFVSCNFVNGDKKENILRKLIRQLVSSSSENLEVKLKNNTKLDDELSSLYKKTFYSVEDNQIKTTTNTFTWTSSINFVILLFIFLLVPIFYGFDFLRGMLISFLSTIRADPKNVPYATVLVSLISLFFSFLTFKIGKSFTKNTIGQTEIKTLYDEEIAEVRLNEYIEKITKMGVKIVFILDELDKFEKEDELDTFLGELKPILINGKATFLLITGQNFSNRLEKTSMVDDAILPSIVQDTYRISLPKDEELEALFLKIAQNETLDESVYKDYLNSLILKSKRIPRKFINILRKEAEWDSSLNTPKPYIKISREKIPLYKIDTKFLDCINSVIKVNVDKKNTSLLDFLMSQLCIYTEKVKLMGAASFQLEDIQIDEDLKTKFPKYYIDKLGECIQLLAEKMKKSRILTYDVTSTSYAFSEIYREDDTFDLTKKQFLKDVTKFEKLIRGIHKEIYYYEESAFFNIVKDLQVLKIIYPSTMFTIEHIMELRTEFSSFKNKKNYRIEEISDLTHQLNYQRVYIMELYTCYVVKEYFDPERFTIELGREYKSKKGESRFLTDILVGDNDSKSMYKEVFIEIKVGEFPIHFIVALERLLKSISHIKTNIKIVFIIFTSSPNSRIKTMVEDKVFNLGIKPNISLHIVAANMYRDLDDKSLKEHLRRALK</sequence>
<dbReference type="Gene3D" id="3.40.50.300">
    <property type="entry name" value="P-loop containing nucleotide triphosphate hydrolases"/>
    <property type="match status" value="1"/>
</dbReference>
<proteinExistence type="predicted"/>
<dbReference type="InterPro" id="IPR011646">
    <property type="entry name" value="KAP_P-loop"/>
</dbReference>
<evidence type="ECO:0000259" key="2">
    <source>
        <dbReference type="Pfam" id="PF07693"/>
    </source>
</evidence>
<reference evidence="3 4" key="1">
    <citation type="submission" date="2016-10" db="EMBL/GenBank/DDBJ databases">
        <title>The whole genome sequencing and assembly of Bacillus simplex DSM 1321 strain.</title>
        <authorList>
            <person name="Park M.-K."/>
            <person name="Lee Y.-J."/>
            <person name="Yi H."/>
            <person name="Bahn Y.-S."/>
            <person name="Kim J.F."/>
            <person name="Lee D.-W."/>
        </authorList>
    </citation>
    <scope>NUCLEOTIDE SEQUENCE [LARGE SCALE GENOMIC DNA]</scope>
    <source>
        <strain evidence="3 4">DSM 1321</strain>
    </source>
</reference>
<dbReference type="InterPro" id="IPR027417">
    <property type="entry name" value="P-loop_NTPase"/>
</dbReference>
<organism evidence="3 4">
    <name type="scientific">Peribacillus simplex NBRC 15720 = DSM 1321</name>
    <dbReference type="NCBI Taxonomy" id="1349754"/>
    <lineage>
        <taxon>Bacteria</taxon>
        <taxon>Bacillati</taxon>
        <taxon>Bacillota</taxon>
        <taxon>Bacilli</taxon>
        <taxon>Bacillales</taxon>
        <taxon>Bacillaceae</taxon>
        <taxon>Peribacillus</taxon>
    </lineage>
</organism>
<dbReference type="EMBL" id="CP017704">
    <property type="protein sequence ID" value="ASS96636.1"/>
    <property type="molecule type" value="Genomic_DNA"/>
</dbReference>
<feature type="transmembrane region" description="Helical" evidence="1">
    <location>
        <begin position="160"/>
        <end position="184"/>
    </location>
</feature>
<name>A0A223EN54_9BACI</name>
<protein>
    <recommendedName>
        <fullName evidence="2">KAP NTPase domain-containing protein</fullName>
    </recommendedName>
</protein>
<dbReference type="SUPFAM" id="SSF52540">
    <property type="entry name" value="P-loop containing nucleoside triphosphate hydrolases"/>
    <property type="match status" value="1"/>
</dbReference>
<keyword evidence="1" id="KW-0812">Transmembrane</keyword>
<keyword evidence="1" id="KW-1133">Transmembrane helix</keyword>
<gene>
    <name evidence="3" type="ORF">BS1321_23655</name>
</gene>
<accession>A0A223EN54</accession>
<keyword evidence="1" id="KW-0472">Membrane</keyword>
<dbReference type="RefSeq" id="WP_063234382.1">
    <property type="nucleotide sequence ID" value="NZ_BCVO01000015.1"/>
</dbReference>
<evidence type="ECO:0000313" key="3">
    <source>
        <dbReference type="EMBL" id="ASS96636.1"/>
    </source>
</evidence>
<evidence type="ECO:0000313" key="4">
    <source>
        <dbReference type="Proteomes" id="UP000214618"/>
    </source>
</evidence>
<dbReference type="Proteomes" id="UP000214618">
    <property type="component" value="Chromosome"/>
</dbReference>
<dbReference type="Pfam" id="PF07693">
    <property type="entry name" value="KAP_NTPase"/>
    <property type="match status" value="1"/>
</dbReference>